<evidence type="ECO:0000313" key="3">
    <source>
        <dbReference type="Proteomes" id="UP001499884"/>
    </source>
</evidence>
<feature type="compositionally biased region" description="Basic and acidic residues" evidence="1">
    <location>
        <begin position="1"/>
        <end position="10"/>
    </location>
</feature>
<comment type="caution">
    <text evidence="2">The sequence shown here is derived from an EMBL/GenBank/DDBJ whole genome shotgun (WGS) entry which is preliminary data.</text>
</comment>
<reference evidence="3" key="1">
    <citation type="journal article" date="2019" name="Int. J. Syst. Evol. Microbiol.">
        <title>The Global Catalogue of Microorganisms (GCM) 10K type strain sequencing project: providing services to taxonomists for standard genome sequencing and annotation.</title>
        <authorList>
            <consortium name="The Broad Institute Genomics Platform"/>
            <consortium name="The Broad Institute Genome Sequencing Center for Infectious Disease"/>
            <person name="Wu L."/>
            <person name="Ma J."/>
        </authorList>
    </citation>
    <scope>NUCLEOTIDE SEQUENCE [LARGE SCALE GENOMIC DNA]</scope>
    <source>
        <strain evidence="3">JCM 30846</strain>
    </source>
</reference>
<feature type="region of interest" description="Disordered" evidence="1">
    <location>
        <begin position="1"/>
        <end position="33"/>
    </location>
</feature>
<dbReference type="EMBL" id="BAABEP010000023">
    <property type="protein sequence ID" value="GAA3735169.1"/>
    <property type="molecule type" value="Genomic_DNA"/>
</dbReference>
<evidence type="ECO:0000313" key="2">
    <source>
        <dbReference type="EMBL" id="GAA3735169.1"/>
    </source>
</evidence>
<sequence>MRGLVRRESIRAGAGPGPGAGSQGGDTGHDTGVFMTIDIGDMEPSTVLGRRLRREERADAVPQGVRHRA</sequence>
<proteinExistence type="predicted"/>
<protein>
    <submittedName>
        <fullName evidence="2">Uncharacterized protein</fullName>
    </submittedName>
</protein>
<evidence type="ECO:0000256" key="1">
    <source>
        <dbReference type="SAM" id="MobiDB-lite"/>
    </source>
</evidence>
<accession>A0ABP7FED0</accession>
<organism evidence="2 3">
    <name type="scientific">Streptomyces tremellae</name>
    <dbReference type="NCBI Taxonomy" id="1124239"/>
    <lineage>
        <taxon>Bacteria</taxon>
        <taxon>Bacillati</taxon>
        <taxon>Actinomycetota</taxon>
        <taxon>Actinomycetes</taxon>
        <taxon>Kitasatosporales</taxon>
        <taxon>Streptomycetaceae</taxon>
        <taxon>Streptomyces</taxon>
    </lineage>
</organism>
<dbReference type="Proteomes" id="UP001499884">
    <property type="component" value="Unassembled WGS sequence"/>
</dbReference>
<feature type="compositionally biased region" description="Gly residues" evidence="1">
    <location>
        <begin position="14"/>
        <end position="26"/>
    </location>
</feature>
<name>A0ABP7FED0_9ACTN</name>
<gene>
    <name evidence="2" type="ORF">GCM10023082_35400</name>
</gene>
<keyword evidence="3" id="KW-1185">Reference proteome</keyword>